<dbReference type="InterPro" id="IPR020843">
    <property type="entry name" value="ER"/>
</dbReference>
<accession>A0AA38XGE5</accession>
<organism evidence="3 4">
    <name type="scientific">Cladophialophora chaetospira</name>
    <dbReference type="NCBI Taxonomy" id="386627"/>
    <lineage>
        <taxon>Eukaryota</taxon>
        <taxon>Fungi</taxon>
        <taxon>Dikarya</taxon>
        <taxon>Ascomycota</taxon>
        <taxon>Pezizomycotina</taxon>
        <taxon>Eurotiomycetes</taxon>
        <taxon>Chaetothyriomycetidae</taxon>
        <taxon>Chaetothyriales</taxon>
        <taxon>Herpotrichiellaceae</taxon>
        <taxon>Cladophialophora</taxon>
    </lineage>
</organism>
<dbReference type="Gene3D" id="3.40.50.720">
    <property type="entry name" value="NAD(P)-binding Rossmann-like Domain"/>
    <property type="match status" value="1"/>
</dbReference>
<comment type="caution">
    <text evidence="3">The sequence shown here is derived from an EMBL/GenBank/DDBJ whole genome shotgun (WGS) entry which is preliminary data.</text>
</comment>
<keyword evidence="4" id="KW-1185">Reference proteome</keyword>
<dbReference type="AlphaFoldDB" id="A0AA38XGE5"/>
<reference evidence="3" key="1">
    <citation type="submission" date="2022-10" db="EMBL/GenBank/DDBJ databases">
        <title>Culturing micro-colonial fungi from biological soil crusts in the Mojave desert and describing Neophaeococcomyces mojavensis, and introducing the new genera and species Taxawa tesnikishii.</title>
        <authorList>
            <person name="Kurbessoian T."/>
            <person name="Stajich J.E."/>
        </authorList>
    </citation>
    <scope>NUCLEOTIDE SEQUENCE</scope>
    <source>
        <strain evidence="3">TK_41</strain>
    </source>
</reference>
<dbReference type="GO" id="GO:0016491">
    <property type="term" value="F:oxidoreductase activity"/>
    <property type="evidence" value="ECO:0007669"/>
    <property type="project" value="InterPro"/>
</dbReference>
<evidence type="ECO:0000313" key="4">
    <source>
        <dbReference type="Proteomes" id="UP001172673"/>
    </source>
</evidence>
<dbReference type="Proteomes" id="UP001172673">
    <property type="component" value="Unassembled WGS sequence"/>
</dbReference>
<sequence>MRALHLPGVPSGQKPLFSFPDKPPSPSHLTYTAADYPLPNPPASSSEHTYQIRNLLTALTRGELTWEEILAPACFHPHGGAIPGHDVVGMIEKVIPASTSHADPKFKQGDKIWALLDFDRDGAAATYAIAKESELSLAPKKPESEEISDEEWYERLATLPLSGLTAYQALFTHGNLPLPTTSPSTTPQKRVLILGAAGSVGLPTVQLAKAAGFSVVATASASSSHAIQPLLNPSTDTLIDYTAADYTSLPSSFHALALTSVDLVVDCIGGETLSSLLLTTTPPLSSIINPGSKVITIVAPIKVYRPTISAQITSNCANAGVDVKFFIVKPSGDELDVLGRWVREGKLKGHVHGARVFDLEHGREAMEVTEARGRKGGGKVVVRIARE</sequence>
<dbReference type="InterPro" id="IPR011032">
    <property type="entry name" value="GroES-like_sf"/>
</dbReference>
<evidence type="ECO:0000256" key="1">
    <source>
        <dbReference type="SAM" id="MobiDB-lite"/>
    </source>
</evidence>
<dbReference type="SUPFAM" id="SSF50129">
    <property type="entry name" value="GroES-like"/>
    <property type="match status" value="1"/>
</dbReference>
<feature type="domain" description="Enoyl reductase (ER)" evidence="2">
    <location>
        <begin position="24"/>
        <end position="382"/>
    </location>
</feature>
<dbReference type="InterPro" id="IPR036291">
    <property type="entry name" value="NAD(P)-bd_dom_sf"/>
</dbReference>
<dbReference type="EMBL" id="JAPDRK010000004">
    <property type="protein sequence ID" value="KAJ9612947.1"/>
    <property type="molecule type" value="Genomic_DNA"/>
</dbReference>
<dbReference type="SMART" id="SM00829">
    <property type="entry name" value="PKS_ER"/>
    <property type="match status" value="1"/>
</dbReference>
<dbReference type="PANTHER" id="PTHR11695">
    <property type="entry name" value="ALCOHOL DEHYDROGENASE RELATED"/>
    <property type="match status" value="1"/>
</dbReference>
<dbReference type="GO" id="GO:0005739">
    <property type="term" value="C:mitochondrion"/>
    <property type="evidence" value="ECO:0007669"/>
    <property type="project" value="TreeGrafter"/>
</dbReference>
<dbReference type="Pfam" id="PF13602">
    <property type="entry name" value="ADH_zinc_N_2"/>
    <property type="match status" value="1"/>
</dbReference>
<evidence type="ECO:0000259" key="2">
    <source>
        <dbReference type="SMART" id="SM00829"/>
    </source>
</evidence>
<dbReference type="InterPro" id="IPR050700">
    <property type="entry name" value="YIM1/Zinc_Alcohol_DH_Fams"/>
</dbReference>
<name>A0AA38XGE5_9EURO</name>
<dbReference type="PANTHER" id="PTHR11695:SF647">
    <property type="entry name" value="ENOYL REDUCTASE (ER) DOMAIN-CONTAINING PROTEIN"/>
    <property type="match status" value="1"/>
</dbReference>
<proteinExistence type="predicted"/>
<gene>
    <name evidence="3" type="ORF">H2200_002888</name>
</gene>
<dbReference type="CDD" id="cd05289">
    <property type="entry name" value="MDR_like_2"/>
    <property type="match status" value="1"/>
</dbReference>
<evidence type="ECO:0000313" key="3">
    <source>
        <dbReference type="EMBL" id="KAJ9612947.1"/>
    </source>
</evidence>
<protein>
    <recommendedName>
        <fullName evidence="2">Enoyl reductase (ER) domain-containing protein</fullName>
    </recommendedName>
</protein>
<feature type="region of interest" description="Disordered" evidence="1">
    <location>
        <begin position="1"/>
        <end position="22"/>
    </location>
</feature>
<dbReference type="SUPFAM" id="SSF51735">
    <property type="entry name" value="NAD(P)-binding Rossmann-fold domains"/>
    <property type="match status" value="1"/>
</dbReference>
<dbReference type="Gene3D" id="3.90.180.10">
    <property type="entry name" value="Medium-chain alcohol dehydrogenases, catalytic domain"/>
    <property type="match status" value="1"/>
</dbReference>